<evidence type="ECO:0000256" key="2">
    <source>
        <dbReference type="ARBA" id="ARBA00001946"/>
    </source>
</evidence>
<protein>
    <recommendedName>
        <fullName evidence="5">ribonuclease H</fullName>
        <ecNumber evidence="5">3.1.26.4</ecNumber>
    </recommendedName>
</protein>
<keyword evidence="10" id="KW-0460">Magnesium</keyword>
<evidence type="ECO:0000256" key="1">
    <source>
        <dbReference type="ARBA" id="ARBA00000077"/>
    </source>
</evidence>
<comment type="catalytic activity">
    <reaction evidence="1">
        <text>Endonucleolytic cleavage to 5'-phosphomonoester.</text>
        <dbReference type="EC" id="3.1.26.4"/>
    </reaction>
</comment>
<name>A0A449BBV1_HAPAX</name>
<dbReference type="GO" id="GO:0043137">
    <property type="term" value="P:DNA replication, removal of RNA primer"/>
    <property type="evidence" value="ECO:0007669"/>
    <property type="project" value="TreeGrafter"/>
</dbReference>
<dbReference type="CDD" id="cd09278">
    <property type="entry name" value="RNase_HI_prokaryote_like"/>
    <property type="match status" value="1"/>
</dbReference>
<accession>A0A449BBV1</accession>
<dbReference type="GO" id="GO:0004523">
    <property type="term" value="F:RNA-DNA hybrid ribonuclease activity"/>
    <property type="evidence" value="ECO:0007669"/>
    <property type="project" value="UniProtKB-EC"/>
</dbReference>
<gene>
    <name evidence="12" type="primary">rnhA</name>
    <name evidence="12" type="ORF">NCTC10138_00276</name>
</gene>
<dbReference type="EC" id="3.1.26.4" evidence="5"/>
<dbReference type="GO" id="GO:0046872">
    <property type="term" value="F:metal ion binding"/>
    <property type="evidence" value="ECO:0007669"/>
    <property type="project" value="UniProtKB-KW"/>
</dbReference>
<dbReference type="PANTHER" id="PTHR10642">
    <property type="entry name" value="RIBONUCLEASE H1"/>
    <property type="match status" value="1"/>
</dbReference>
<evidence type="ECO:0000256" key="10">
    <source>
        <dbReference type="ARBA" id="ARBA00022842"/>
    </source>
</evidence>
<feature type="domain" description="RNase H type-1" evidence="11">
    <location>
        <begin position="1"/>
        <end position="134"/>
    </location>
</feature>
<evidence type="ECO:0000313" key="12">
    <source>
        <dbReference type="EMBL" id="VEU79923.1"/>
    </source>
</evidence>
<dbReference type="KEGG" id="aaxa:NCTC10138_00276"/>
<dbReference type="Pfam" id="PF00075">
    <property type="entry name" value="RNase_H"/>
    <property type="match status" value="1"/>
</dbReference>
<dbReference type="SUPFAM" id="SSF53098">
    <property type="entry name" value="Ribonuclease H-like"/>
    <property type="match status" value="1"/>
</dbReference>
<comment type="cofactor">
    <cofactor evidence="2">
        <name>Mg(2+)</name>
        <dbReference type="ChEBI" id="CHEBI:18420"/>
    </cofactor>
</comment>
<proteinExistence type="inferred from homology"/>
<dbReference type="GO" id="GO:0003676">
    <property type="term" value="F:nucleic acid binding"/>
    <property type="evidence" value="ECO:0007669"/>
    <property type="project" value="InterPro"/>
</dbReference>
<evidence type="ECO:0000256" key="4">
    <source>
        <dbReference type="ARBA" id="ARBA00011245"/>
    </source>
</evidence>
<keyword evidence="6" id="KW-0540">Nuclease</keyword>
<dbReference type="Gene3D" id="3.30.420.10">
    <property type="entry name" value="Ribonuclease H-like superfamily/Ribonuclease H"/>
    <property type="match status" value="1"/>
</dbReference>
<dbReference type="InterPro" id="IPR022892">
    <property type="entry name" value="RNaseHI"/>
</dbReference>
<evidence type="ECO:0000313" key="13">
    <source>
        <dbReference type="Proteomes" id="UP000289841"/>
    </source>
</evidence>
<dbReference type="PANTHER" id="PTHR10642:SF26">
    <property type="entry name" value="RIBONUCLEASE H1"/>
    <property type="match status" value="1"/>
</dbReference>
<comment type="subunit">
    <text evidence="4">Monomer.</text>
</comment>
<dbReference type="PROSITE" id="PS50879">
    <property type="entry name" value="RNASE_H_1"/>
    <property type="match status" value="1"/>
</dbReference>
<keyword evidence="13" id="KW-1185">Reference proteome</keyword>
<evidence type="ECO:0000256" key="3">
    <source>
        <dbReference type="ARBA" id="ARBA00005300"/>
    </source>
</evidence>
<dbReference type="OrthoDB" id="7845843at2"/>
<reference evidence="12 13" key="1">
    <citation type="submission" date="2019-01" db="EMBL/GenBank/DDBJ databases">
        <authorList>
            <consortium name="Pathogen Informatics"/>
        </authorList>
    </citation>
    <scope>NUCLEOTIDE SEQUENCE [LARGE SCALE GENOMIC DNA]</scope>
    <source>
        <strain evidence="12 13">NCTC10138</strain>
    </source>
</reference>
<evidence type="ECO:0000256" key="9">
    <source>
        <dbReference type="ARBA" id="ARBA00022801"/>
    </source>
</evidence>
<sequence length="144" mass="16810">MKRLIVYTDGACSNNQEFDKSVGGWAFILKYQDKIKKKSGRVEKTTNNRMEILAVIEALKNIKKYDVETIIHSDSSYVINTITKNWKRNKNNDLWDELDLLLSKFSNLKFIKVKGHSNDELNNLVDEMAVLETKQEIWKVLIPF</sequence>
<organism evidence="12 13">
    <name type="scientific">Haploplasma axanthum</name>
    <name type="common">Acholeplasma axanthum</name>
    <dbReference type="NCBI Taxonomy" id="29552"/>
    <lineage>
        <taxon>Bacteria</taxon>
        <taxon>Bacillati</taxon>
        <taxon>Mycoplasmatota</taxon>
        <taxon>Mollicutes</taxon>
        <taxon>Acholeplasmatales</taxon>
        <taxon>Acholeplasmataceae</taxon>
        <taxon>Haploplasma</taxon>
    </lineage>
</organism>
<evidence type="ECO:0000256" key="8">
    <source>
        <dbReference type="ARBA" id="ARBA00022759"/>
    </source>
</evidence>
<dbReference type="AlphaFoldDB" id="A0A449BBV1"/>
<keyword evidence="7" id="KW-0479">Metal-binding</keyword>
<dbReference type="InterPro" id="IPR002156">
    <property type="entry name" value="RNaseH_domain"/>
</dbReference>
<dbReference type="STRING" id="1278311.GCA_000428705_00481"/>
<evidence type="ECO:0000259" key="11">
    <source>
        <dbReference type="PROSITE" id="PS50879"/>
    </source>
</evidence>
<dbReference type="EMBL" id="LR215048">
    <property type="protein sequence ID" value="VEU79923.1"/>
    <property type="molecule type" value="Genomic_DNA"/>
</dbReference>
<evidence type="ECO:0000256" key="6">
    <source>
        <dbReference type="ARBA" id="ARBA00022722"/>
    </source>
</evidence>
<dbReference type="InterPro" id="IPR036397">
    <property type="entry name" value="RNaseH_sf"/>
</dbReference>
<dbReference type="Proteomes" id="UP000289841">
    <property type="component" value="Chromosome"/>
</dbReference>
<evidence type="ECO:0000256" key="5">
    <source>
        <dbReference type="ARBA" id="ARBA00012180"/>
    </source>
</evidence>
<dbReference type="InterPro" id="IPR012337">
    <property type="entry name" value="RNaseH-like_sf"/>
</dbReference>
<keyword evidence="8" id="KW-0255">Endonuclease</keyword>
<evidence type="ECO:0000256" key="7">
    <source>
        <dbReference type="ARBA" id="ARBA00022723"/>
    </source>
</evidence>
<keyword evidence="9 12" id="KW-0378">Hydrolase</keyword>
<comment type="similarity">
    <text evidence="3">Belongs to the RNase H family.</text>
</comment>
<dbReference type="InterPro" id="IPR050092">
    <property type="entry name" value="RNase_H"/>
</dbReference>